<dbReference type="PROSITE" id="PS50157">
    <property type="entry name" value="ZINC_FINGER_C2H2_2"/>
    <property type="match status" value="1"/>
</dbReference>
<dbReference type="AlphaFoldDB" id="A0A0N4VMR1"/>
<dbReference type="GO" id="GO:0000977">
    <property type="term" value="F:RNA polymerase II transcription regulatory region sequence-specific DNA binding"/>
    <property type="evidence" value="ECO:0007669"/>
    <property type="project" value="TreeGrafter"/>
</dbReference>
<evidence type="ECO:0000256" key="1">
    <source>
        <dbReference type="ARBA" id="ARBA00022723"/>
    </source>
</evidence>
<dbReference type="GO" id="GO:0000981">
    <property type="term" value="F:DNA-binding transcription factor activity, RNA polymerase II-specific"/>
    <property type="evidence" value="ECO:0007669"/>
    <property type="project" value="TreeGrafter"/>
</dbReference>
<dbReference type="InterPro" id="IPR013087">
    <property type="entry name" value="Znf_C2H2_type"/>
</dbReference>
<evidence type="ECO:0000313" key="8">
    <source>
        <dbReference type="Proteomes" id="UP000274131"/>
    </source>
</evidence>
<dbReference type="Proteomes" id="UP000274131">
    <property type="component" value="Unassembled WGS sequence"/>
</dbReference>
<reference evidence="9" key="1">
    <citation type="submission" date="2017-02" db="UniProtKB">
        <authorList>
            <consortium name="WormBaseParasite"/>
        </authorList>
    </citation>
    <scope>IDENTIFICATION</scope>
</reference>
<evidence type="ECO:0000256" key="2">
    <source>
        <dbReference type="ARBA" id="ARBA00022737"/>
    </source>
</evidence>
<dbReference type="EMBL" id="UXUI01012100">
    <property type="protein sequence ID" value="VDD96706.1"/>
    <property type="molecule type" value="Genomic_DNA"/>
</dbReference>
<dbReference type="Pfam" id="PF25429">
    <property type="entry name" value="zf-POGZ"/>
    <property type="match status" value="1"/>
</dbReference>
<keyword evidence="3 5" id="KW-0863">Zinc-finger</keyword>
<gene>
    <name evidence="7" type="ORF">EVEC_LOCUS11457</name>
</gene>
<organism evidence="9">
    <name type="scientific">Enterobius vermicularis</name>
    <name type="common">Human pinworm</name>
    <dbReference type="NCBI Taxonomy" id="51028"/>
    <lineage>
        <taxon>Eukaryota</taxon>
        <taxon>Metazoa</taxon>
        <taxon>Ecdysozoa</taxon>
        <taxon>Nematoda</taxon>
        <taxon>Chromadorea</taxon>
        <taxon>Rhabditida</taxon>
        <taxon>Spirurina</taxon>
        <taxon>Oxyuridomorpha</taxon>
        <taxon>Oxyuroidea</taxon>
        <taxon>Oxyuridae</taxon>
        <taxon>Enterobius</taxon>
    </lineage>
</organism>
<reference evidence="7 8" key="2">
    <citation type="submission" date="2018-10" db="EMBL/GenBank/DDBJ databases">
        <authorList>
            <consortium name="Pathogen Informatics"/>
        </authorList>
    </citation>
    <scope>NUCLEOTIDE SEQUENCE [LARGE SCALE GENOMIC DNA]</scope>
</reference>
<name>A0A0N4VMR1_ENTVE</name>
<evidence type="ECO:0000256" key="3">
    <source>
        <dbReference type="ARBA" id="ARBA00022771"/>
    </source>
</evidence>
<feature type="domain" description="C2H2-type" evidence="6">
    <location>
        <begin position="319"/>
        <end position="346"/>
    </location>
</feature>
<keyword evidence="8" id="KW-1185">Reference proteome</keyword>
<protein>
    <submittedName>
        <fullName evidence="9">C2H2-type domain-containing protein</fullName>
    </submittedName>
</protein>
<keyword evidence="1" id="KW-0479">Metal-binding</keyword>
<dbReference type="SMART" id="SM00355">
    <property type="entry name" value="ZnF_C2H2"/>
    <property type="match status" value="5"/>
</dbReference>
<sequence>MQALSSVANTEVVVLSDSEDEGSSFQLPAAGVSITISAERPLDPGLFLPSTSEHSVLASTTSSGDFDSQNNYLSGVDNEATVENAKLGGKSYSFTRTEGSSLGIRRPLKASFHNLTSSPDYDLLDFCCESYDRDAPPFDATQLNNSFKCTFGSCKRILSNNISLMFHLWSHLVTSRPFGLESPVSDLEKLCMCSQCFCIFSSPHQFHQHYKDVHGQNFSTSTCLICEVVVDKARHLVHDGPDAPYHCKRCRYRTSVRTHFLDHFVRFHSNTTALLCPFCLTIFTAARPKGNEVLIERNYASHAIAHLKGFVSKFAGRNYKCEQCALKFLSKFDKTNHKKEHSKINPKWERKNYMKRSRRKGFHLWPQEENSYCFECYEDPNDSEGHWSETYSCNICKYRTNCHSAFRHHLSVGCSIKRLGITR</sequence>
<dbReference type="OrthoDB" id="5876240at2759"/>
<dbReference type="PANTHER" id="PTHR24409:SF295">
    <property type="entry name" value="AZ2-RELATED"/>
    <property type="match status" value="1"/>
</dbReference>
<evidence type="ECO:0000259" key="6">
    <source>
        <dbReference type="PROSITE" id="PS50157"/>
    </source>
</evidence>
<evidence type="ECO:0000313" key="9">
    <source>
        <dbReference type="WBParaSite" id="EVEC_0001223801-mRNA-1"/>
    </source>
</evidence>
<proteinExistence type="predicted"/>
<evidence type="ECO:0000256" key="5">
    <source>
        <dbReference type="PROSITE-ProRule" id="PRU00042"/>
    </source>
</evidence>
<keyword evidence="4" id="KW-0862">Zinc</keyword>
<evidence type="ECO:0000313" key="7">
    <source>
        <dbReference type="EMBL" id="VDD96706.1"/>
    </source>
</evidence>
<keyword evidence="2" id="KW-0677">Repeat</keyword>
<dbReference type="PROSITE" id="PS00028">
    <property type="entry name" value="ZINC_FINGER_C2H2_1"/>
    <property type="match status" value="3"/>
</dbReference>
<accession>A0A0N4VMR1</accession>
<dbReference type="GO" id="GO:0005634">
    <property type="term" value="C:nucleus"/>
    <property type="evidence" value="ECO:0007669"/>
    <property type="project" value="TreeGrafter"/>
</dbReference>
<dbReference type="InterPro" id="IPR057618">
    <property type="entry name" value="Znf_POGZ/Z280C-D-like"/>
</dbReference>
<evidence type="ECO:0000256" key="4">
    <source>
        <dbReference type="ARBA" id="ARBA00022833"/>
    </source>
</evidence>
<dbReference type="STRING" id="51028.A0A0N4VMR1"/>
<dbReference type="GO" id="GO:0008270">
    <property type="term" value="F:zinc ion binding"/>
    <property type="evidence" value="ECO:0007669"/>
    <property type="project" value="UniProtKB-KW"/>
</dbReference>
<dbReference type="PANTHER" id="PTHR24409">
    <property type="entry name" value="ZINC FINGER PROTEIN 142"/>
    <property type="match status" value="1"/>
</dbReference>
<dbReference type="WBParaSite" id="EVEC_0001223801-mRNA-1">
    <property type="protein sequence ID" value="EVEC_0001223801-mRNA-1"/>
    <property type="gene ID" value="EVEC_0001223801"/>
</dbReference>